<dbReference type="PROSITE" id="PS50089">
    <property type="entry name" value="ZF_RING_2"/>
    <property type="match status" value="1"/>
</dbReference>
<protein>
    <recommendedName>
        <fullName evidence="5">RING-type domain-containing protein</fullName>
    </recommendedName>
</protein>
<dbReference type="Gene3D" id="3.30.40.10">
    <property type="entry name" value="Zinc/RING finger domain, C3HC4 (zinc finger)"/>
    <property type="match status" value="2"/>
</dbReference>
<dbReference type="EMBL" id="CAXLJM020000081">
    <property type="protein sequence ID" value="CAL8130074.1"/>
    <property type="molecule type" value="Genomic_DNA"/>
</dbReference>
<proteinExistence type="predicted"/>
<organism evidence="6 7">
    <name type="scientific">Orchesella dallaii</name>
    <dbReference type="NCBI Taxonomy" id="48710"/>
    <lineage>
        <taxon>Eukaryota</taxon>
        <taxon>Metazoa</taxon>
        <taxon>Ecdysozoa</taxon>
        <taxon>Arthropoda</taxon>
        <taxon>Hexapoda</taxon>
        <taxon>Collembola</taxon>
        <taxon>Entomobryomorpha</taxon>
        <taxon>Entomobryoidea</taxon>
        <taxon>Orchesellidae</taxon>
        <taxon>Orchesellinae</taxon>
        <taxon>Orchesella</taxon>
    </lineage>
</organism>
<evidence type="ECO:0000313" key="6">
    <source>
        <dbReference type="EMBL" id="CAL8130074.1"/>
    </source>
</evidence>
<evidence type="ECO:0000256" key="4">
    <source>
        <dbReference type="PROSITE-ProRule" id="PRU00175"/>
    </source>
</evidence>
<comment type="caution">
    <text evidence="6">The sequence shown here is derived from an EMBL/GenBank/DDBJ whole genome shotgun (WGS) entry which is preliminary data.</text>
</comment>
<keyword evidence="1" id="KW-0479">Metal-binding</keyword>
<evidence type="ECO:0000259" key="5">
    <source>
        <dbReference type="PROSITE" id="PS50089"/>
    </source>
</evidence>
<evidence type="ECO:0000256" key="3">
    <source>
        <dbReference type="ARBA" id="ARBA00022833"/>
    </source>
</evidence>
<keyword evidence="2 4" id="KW-0863">Zinc-finger</keyword>
<dbReference type="Proteomes" id="UP001642540">
    <property type="component" value="Unassembled WGS sequence"/>
</dbReference>
<evidence type="ECO:0000256" key="1">
    <source>
        <dbReference type="ARBA" id="ARBA00022723"/>
    </source>
</evidence>
<evidence type="ECO:0000256" key="2">
    <source>
        <dbReference type="ARBA" id="ARBA00022771"/>
    </source>
</evidence>
<dbReference type="SUPFAM" id="SSF57850">
    <property type="entry name" value="RING/U-box"/>
    <property type="match status" value="1"/>
</dbReference>
<sequence length="281" mass="31698">MEDFRNCPICLEVPEKEIYQCSEGHTICNVCISKLTECPQCRTKYGRKLIRSRVLETLLDGQIFKCKFSENGCHQMCWRSEISFHADSCEFKDDCVFKIDGNGGGYSEIRRTEIITHFTDVHKKSYGCAGKFVIGGESIKTRILECLPGQQQNISLLCSLTEEGTSPLFLVTMKICTTANSISFTCIQLWGKDTTEKYKVQFSFVNGTCSAKAPIAKDVLSNIIRKLDPLLISWTLNVYTPWEAEYVLKSCPVYINIPVLTDAKFGDNTDDNLLVEISLIT</sequence>
<dbReference type="Pfam" id="PF21362">
    <property type="entry name" value="Sina_RING"/>
    <property type="match status" value="1"/>
</dbReference>
<accession>A0ABP1RLF7</accession>
<dbReference type="PANTHER" id="PTHR45877">
    <property type="entry name" value="E3 UBIQUITIN-PROTEIN LIGASE SIAH2"/>
    <property type="match status" value="1"/>
</dbReference>
<gene>
    <name evidence="6" type="ORF">ODALV1_LOCUS23551</name>
</gene>
<evidence type="ECO:0000313" key="7">
    <source>
        <dbReference type="Proteomes" id="UP001642540"/>
    </source>
</evidence>
<feature type="domain" description="RING-type" evidence="5">
    <location>
        <begin position="7"/>
        <end position="42"/>
    </location>
</feature>
<dbReference type="InterPro" id="IPR004162">
    <property type="entry name" value="SINA-like_animal"/>
</dbReference>
<name>A0ABP1RLF7_9HEXA</name>
<keyword evidence="3" id="KW-0862">Zinc</keyword>
<dbReference type="InterPro" id="IPR001841">
    <property type="entry name" value="Znf_RING"/>
</dbReference>
<reference evidence="6 7" key="1">
    <citation type="submission" date="2024-08" db="EMBL/GenBank/DDBJ databases">
        <authorList>
            <person name="Cucini C."/>
            <person name="Frati F."/>
        </authorList>
    </citation>
    <scope>NUCLEOTIDE SEQUENCE [LARGE SCALE GENOMIC DNA]</scope>
</reference>
<dbReference type="PANTHER" id="PTHR45877:SF2">
    <property type="entry name" value="E3 UBIQUITIN-PROTEIN LIGASE SINA-RELATED"/>
    <property type="match status" value="1"/>
</dbReference>
<dbReference type="InterPro" id="IPR013083">
    <property type="entry name" value="Znf_RING/FYVE/PHD"/>
</dbReference>
<dbReference type="InterPro" id="IPR049548">
    <property type="entry name" value="Sina-like_RING"/>
</dbReference>
<keyword evidence="7" id="KW-1185">Reference proteome</keyword>